<evidence type="ECO:0000313" key="2">
    <source>
        <dbReference type="EMBL" id="KAF7360903.1"/>
    </source>
</evidence>
<gene>
    <name evidence="2" type="ORF">MSAN_01120000</name>
</gene>
<dbReference type="AlphaFoldDB" id="A0A8H6YGP8"/>
<feature type="compositionally biased region" description="Acidic residues" evidence="1">
    <location>
        <begin position="40"/>
        <end position="55"/>
    </location>
</feature>
<organism evidence="2 3">
    <name type="scientific">Mycena sanguinolenta</name>
    <dbReference type="NCBI Taxonomy" id="230812"/>
    <lineage>
        <taxon>Eukaryota</taxon>
        <taxon>Fungi</taxon>
        <taxon>Dikarya</taxon>
        <taxon>Basidiomycota</taxon>
        <taxon>Agaricomycotina</taxon>
        <taxon>Agaricomycetes</taxon>
        <taxon>Agaricomycetidae</taxon>
        <taxon>Agaricales</taxon>
        <taxon>Marasmiineae</taxon>
        <taxon>Mycenaceae</taxon>
        <taxon>Mycena</taxon>
    </lineage>
</organism>
<accession>A0A8H6YGP8</accession>
<comment type="caution">
    <text evidence="2">The sequence shown here is derived from an EMBL/GenBank/DDBJ whole genome shotgun (WGS) entry which is preliminary data.</text>
</comment>
<keyword evidence="2" id="KW-0396">Initiation factor</keyword>
<keyword evidence="2" id="KW-0648">Protein biosynthesis</keyword>
<evidence type="ECO:0000256" key="1">
    <source>
        <dbReference type="SAM" id="MobiDB-lite"/>
    </source>
</evidence>
<feature type="region of interest" description="Disordered" evidence="1">
    <location>
        <begin position="1"/>
        <end position="98"/>
    </location>
</feature>
<dbReference type="GO" id="GO:0003743">
    <property type="term" value="F:translation initiation factor activity"/>
    <property type="evidence" value="ECO:0007669"/>
    <property type="project" value="UniProtKB-KW"/>
</dbReference>
<proteinExistence type="predicted"/>
<dbReference type="PANTHER" id="PTHR47501">
    <property type="entry name" value="TRANSPOSASE-RELATED"/>
    <property type="match status" value="1"/>
</dbReference>
<dbReference type="EMBL" id="JACAZH010000008">
    <property type="protein sequence ID" value="KAF7360903.1"/>
    <property type="molecule type" value="Genomic_DNA"/>
</dbReference>
<keyword evidence="3" id="KW-1185">Reference proteome</keyword>
<dbReference type="OrthoDB" id="2800877at2759"/>
<feature type="region of interest" description="Disordered" evidence="1">
    <location>
        <begin position="161"/>
        <end position="195"/>
    </location>
</feature>
<name>A0A8H6YGP8_9AGAR</name>
<sequence length="358" mass="39633">MGPKPKNSAGNAKKGDVAAAEHSDDDPDYRPPKKNRNVSEDEEDDVTASDQEEPPAAEGSRKRKRLVKVGPDGAPLQPSKARKARKKAKKSSAAGSAPAVEVIEIESDDEPTTKGIKRGPKTNTRLHFHPPIAVQYKGQKRWEFRCRHCPRSCTFKRTVNRDSTFDDEPSQPNLGNLATHLNEHGGGDIPVPGKQNLPLTRGVSAASAKIMEQFLIDGQLNPTIVPTQKGILTIFSAWLLENDLPFTTGETPGIQRLFKYLKCKFLLPSDTTVRNTLAPIFSEMLDKLKADLKMVKSKIAVSTDTWTTRSMMFTFCGTIGSWITEDWELVERVLDFHAIEDKEHEGLYAAIGMATRLS</sequence>
<dbReference type="Proteomes" id="UP000623467">
    <property type="component" value="Unassembled WGS sequence"/>
</dbReference>
<evidence type="ECO:0000313" key="3">
    <source>
        <dbReference type="Proteomes" id="UP000623467"/>
    </source>
</evidence>
<protein>
    <submittedName>
        <fullName evidence="2">Eukaryotic translation initiation factor 3</fullName>
    </submittedName>
</protein>
<feature type="compositionally biased region" description="Basic residues" evidence="1">
    <location>
        <begin position="80"/>
        <end position="90"/>
    </location>
</feature>
<feature type="compositionally biased region" description="Basic and acidic residues" evidence="1">
    <location>
        <begin position="13"/>
        <end position="22"/>
    </location>
</feature>
<reference evidence="2" key="1">
    <citation type="submission" date="2020-05" db="EMBL/GenBank/DDBJ databases">
        <title>Mycena genomes resolve the evolution of fungal bioluminescence.</title>
        <authorList>
            <person name="Tsai I.J."/>
        </authorList>
    </citation>
    <scope>NUCLEOTIDE SEQUENCE</scope>
    <source>
        <strain evidence="2">160909Yilan</strain>
    </source>
</reference>